<feature type="non-terminal residue" evidence="1">
    <location>
        <position position="211"/>
    </location>
</feature>
<keyword evidence="2" id="KW-1185">Reference proteome</keyword>
<comment type="caution">
    <text evidence="1">The sequence shown here is derived from an EMBL/GenBank/DDBJ whole genome shotgun (WGS) entry which is preliminary data.</text>
</comment>
<dbReference type="AlphaFoldDB" id="A0AAW2ZIR2"/>
<proteinExistence type="predicted"/>
<reference evidence="1 2" key="1">
    <citation type="submission" date="2024-03" db="EMBL/GenBank/DDBJ databases">
        <title>The Acrasis kona genome and developmental transcriptomes reveal deep origins of eukaryotic multicellular pathways.</title>
        <authorList>
            <person name="Sheikh S."/>
            <person name="Fu C.-J."/>
            <person name="Brown M.W."/>
            <person name="Baldauf S.L."/>
        </authorList>
    </citation>
    <scope>NUCLEOTIDE SEQUENCE [LARGE SCALE GENOMIC DNA]</scope>
    <source>
        <strain evidence="1 2">ATCC MYA-3509</strain>
    </source>
</reference>
<evidence type="ECO:0000313" key="2">
    <source>
        <dbReference type="Proteomes" id="UP001431209"/>
    </source>
</evidence>
<evidence type="ECO:0000313" key="1">
    <source>
        <dbReference type="EMBL" id="KAL0488527.1"/>
    </source>
</evidence>
<dbReference type="EMBL" id="JAOPGA020001447">
    <property type="protein sequence ID" value="KAL0488527.1"/>
    <property type="molecule type" value="Genomic_DNA"/>
</dbReference>
<dbReference type="Proteomes" id="UP001431209">
    <property type="component" value="Unassembled WGS sequence"/>
</dbReference>
<organism evidence="1 2">
    <name type="scientific">Acrasis kona</name>
    <dbReference type="NCBI Taxonomy" id="1008807"/>
    <lineage>
        <taxon>Eukaryota</taxon>
        <taxon>Discoba</taxon>
        <taxon>Heterolobosea</taxon>
        <taxon>Tetramitia</taxon>
        <taxon>Eutetramitia</taxon>
        <taxon>Acrasidae</taxon>
        <taxon>Acrasis</taxon>
    </lineage>
</organism>
<sequence>MKTNTKYQFYQSFTPSCIRKMCEAQKKRRKYYRNESIKKRALAAQDVPVIDFNTIEMTEKERDRLEDNFYDWNVFAAVKLNELLQPGKRKTNKDVAKGKLSLGQTGFAMFDSTFGKQKVVERKIKVGYKTVDAIREPIRIFVYEFDSVPILQQTFNPTWYVRYNGDGHGQWNGIVRTRYIQMTLFYVEWTKEIYCEYETEVEARVTDNIWR</sequence>
<accession>A0AAW2ZIR2</accession>
<name>A0AAW2ZIR2_9EUKA</name>
<protein>
    <submittedName>
        <fullName evidence="1">Uncharacterized protein</fullName>
    </submittedName>
</protein>
<gene>
    <name evidence="1" type="ORF">AKO1_015721</name>
</gene>